<dbReference type="EMBL" id="JAABOE010000084">
    <property type="protein sequence ID" value="KAF3168732.1"/>
    <property type="molecule type" value="Genomic_DNA"/>
</dbReference>
<reference evidence="5 6" key="1">
    <citation type="submission" date="2019-06" db="EMBL/GenBank/DDBJ databases">
        <authorList>
            <person name="Palmer J.M."/>
        </authorList>
    </citation>
    <scope>NUCLEOTIDE SEQUENCE [LARGE SCALE GENOMIC DNA]</scope>
    <source>
        <strain evidence="4 5">TWF106</strain>
        <strain evidence="3">TWF679</strain>
        <strain evidence="2 6">TWF788</strain>
    </source>
</reference>
<feature type="region of interest" description="Disordered" evidence="1">
    <location>
        <begin position="1"/>
        <end position="102"/>
    </location>
</feature>
<organism evidence="4 5">
    <name type="scientific">Orbilia oligospora</name>
    <name type="common">Nematode-trapping fungus</name>
    <name type="synonym">Arthrobotrys oligospora</name>
    <dbReference type="NCBI Taxonomy" id="2813651"/>
    <lineage>
        <taxon>Eukaryota</taxon>
        <taxon>Fungi</taxon>
        <taxon>Dikarya</taxon>
        <taxon>Ascomycota</taxon>
        <taxon>Pezizomycotina</taxon>
        <taxon>Orbiliomycetes</taxon>
        <taxon>Orbiliales</taxon>
        <taxon>Orbiliaceae</taxon>
        <taxon>Orbilia</taxon>
    </lineage>
</organism>
<evidence type="ECO:0000313" key="2">
    <source>
        <dbReference type="EMBL" id="KAF3168732.1"/>
    </source>
</evidence>
<evidence type="ECO:0000313" key="4">
    <source>
        <dbReference type="EMBL" id="KAF3206195.1"/>
    </source>
</evidence>
<proteinExistence type="predicted"/>
<evidence type="ECO:0000313" key="3">
    <source>
        <dbReference type="EMBL" id="KAF3204330.1"/>
    </source>
</evidence>
<feature type="compositionally biased region" description="Polar residues" evidence="1">
    <location>
        <begin position="46"/>
        <end position="61"/>
    </location>
</feature>
<feature type="compositionally biased region" description="Polar residues" evidence="1">
    <location>
        <begin position="1"/>
        <end position="12"/>
    </location>
</feature>
<dbReference type="OrthoDB" id="10341743at2759"/>
<feature type="compositionally biased region" description="Basic and acidic residues" evidence="1">
    <location>
        <begin position="63"/>
        <end position="74"/>
    </location>
</feature>
<dbReference type="Proteomes" id="UP000479691">
    <property type="component" value="Unassembled WGS sequence"/>
</dbReference>
<evidence type="ECO:0000313" key="6">
    <source>
        <dbReference type="Proteomes" id="UP000479691"/>
    </source>
</evidence>
<dbReference type="EMBL" id="WIWT01000072">
    <property type="protein sequence ID" value="KAF3204330.1"/>
    <property type="molecule type" value="Genomic_DNA"/>
</dbReference>
<protein>
    <submittedName>
        <fullName evidence="4">Uncharacterized protein</fullName>
    </submittedName>
</protein>
<evidence type="ECO:0000256" key="1">
    <source>
        <dbReference type="SAM" id="MobiDB-lite"/>
    </source>
</evidence>
<dbReference type="EMBL" id="WIWS01000110">
    <property type="protein sequence ID" value="KAF3206195.1"/>
    <property type="molecule type" value="Genomic_DNA"/>
</dbReference>
<dbReference type="Proteomes" id="UP000614610">
    <property type="component" value="Unassembled WGS sequence"/>
</dbReference>
<accession>A0A7C8QBQ2</accession>
<dbReference type="Proteomes" id="UP000472727">
    <property type="component" value="Unassembled WGS sequence"/>
</dbReference>
<dbReference type="AlphaFoldDB" id="A0A7C8QBQ2"/>
<evidence type="ECO:0000313" key="5">
    <source>
        <dbReference type="Proteomes" id="UP000472727"/>
    </source>
</evidence>
<feature type="compositionally biased region" description="Polar residues" evidence="1">
    <location>
        <begin position="19"/>
        <end position="31"/>
    </location>
</feature>
<comment type="caution">
    <text evidence="4">The sequence shown here is derived from an EMBL/GenBank/DDBJ whole genome shotgun (WGS) entry which is preliminary data.</text>
</comment>
<gene>
    <name evidence="4" type="ORF">TWF106_000889</name>
    <name evidence="3" type="ORF">TWF679_009891</name>
    <name evidence="2" type="ORF">TWF788_010848</name>
</gene>
<name>A0A7C8QBQ2_ORBOL</name>
<sequence>MALYSPPQNLGSSRIDLVDTNSPTPNQNLPTQDPLRVPTAPIAPQPSETPDNGPTPDSNGSADHGRPVETRPHPDGSQTGGWCERQEATPRLGGWTRDNSHQ</sequence>